<dbReference type="AlphaFoldDB" id="A0AAN7Q960"/>
<evidence type="ECO:0000313" key="3">
    <source>
        <dbReference type="Proteomes" id="UP001345219"/>
    </source>
</evidence>
<dbReference type="InterPro" id="IPR029063">
    <property type="entry name" value="SAM-dependent_MTases_sf"/>
</dbReference>
<dbReference type="PANTHER" id="PTHR44575:SF2">
    <property type="entry name" value="OS01G0589200 PROTEIN"/>
    <property type="match status" value="1"/>
</dbReference>
<keyword evidence="3" id="KW-1185">Reference proteome</keyword>
<dbReference type="Proteomes" id="UP001345219">
    <property type="component" value="Chromosome 23"/>
</dbReference>
<feature type="domain" description="Methyltransferase type 11" evidence="1">
    <location>
        <begin position="39"/>
        <end position="134"/>
    </location>
</feature>
<dbReference type="SUPFAM" id="SSF53335">
    <property type="entry name" value="S-adenosyl-L-methionine-dependent methyltransferases"/>
    <property type="match status" value="1"/>
</dbReference>
<accession>A0AAN7Q960</accession>
<reference evidence="2 3" key="1">
    <citation type="journal article" date="2023" name="Hortic Res">
        <title>Pangenome of water caltrop reveals structural variations and asymmetric subgenome divergence after allopolyploidization.</title>
        <authorList>
            <person name="Zhang X."/>
            <person name="Chen Y."/>
            <person name="Wang L."/>
            <person name="Yuan Y."/>
            <person name="Fang M."/>
            <person name="Shi L."/>
            <person name="Lu R."/>
            <person name="Comes H.P."/>
            <person name="Ma Y."/>
            <person name="Chen Y."/>
            <person name="Huang G."/>
            <person name="Zhou Y."/>
            <person name="Zheng Z."/>
            <person name="Qiu Y."/>
        </authorList>
    </citation>
    <scope>NUCLEOTIDE SEQUENCE [LARGE SCALE GENOMIC DNA]</scope>
    <source>
        <tissue evidence="2">Roots</tissue>
    </source>
</reference>
<gene>
    <name evidence="2" type="ORF">SAY87_029720</name>
</gene>
<evidence type="ECO:0000259" key="1">
    <source>
        <dbReference type="Pfam" id="PF08241"/>
    </source>
</evidence>
<dbReference type="EMBL" id="JAXIOK010000009">
    <property type="protein sequence ID" value="KAK4761836.1"/>
    <property type="molecule type" value="Genomic_DNA"/>
</dbReference>
<dbReference type="InterPro" id="IPR013216">
    <property type="entry name" value="Methyltransf_11"/>
</dbReference>
<dbReference type="CDD" id="cd02440">
    <property type="entry name" value="AdoMet_MTases"/>
    <property type="match status" value="1"/>
</dbReference>
<protein>
    <recommendedName>
        <fullName evidence="1">Methyltransferase type 11 domain-containing protein</fullName>
    </recommendedName>
</protein>
<comment type="caution">
    <text evidence="2">The sequence shown here is derived from an EMBL/GenBank/DDBJ whole genome shotgun (WGS) entry which is preliminary data.</text>
</comment>
<dbReference type="Pfam" id="PF08241">
    <property type="entry name" value="Methyltransf_11"/>
    <property type="match status" value="1"/>
</dbReference>
<dbReference type="Gene3D" id="3.40.50.150">
    <property type="entry name" value="Vaccinia Virus protein VP39"/>
    <property type="match status" value="1"/>
</dbReference>
<dbReference type="GO" id="GO:0008757">
    <property type="term" value="F:S-adenosylmethionine-dependent methyltransferase activity"/>
    <property type="evidence" value="ECO:0007669"/>
    <property type="project" value="InterPro"/>
</dbReference>
<organism evidence="2 3">
    <name type="scientific">Trapa incisa</name>
    <dbReference type="NCBI Taxonomy" id="236973"/>
    <lineage>
        <taxon>Eukaryota</taxon>
        <taxon>Viridiplantae</taxon>
        <taxon>Streptophyta</taxon>
        <taxon>Embryophyta</taxon>
        <taxon>Tracheophyta</taxon>
        <taxon>Spermatophyta</taxon>
        <taxon>Magnoliopsida</taxon>
        <taxon>eudicotyledons</taxon>
        <taxon>Gunneridae</taxon>
        <taxon>Pentapetalae</taxon>
        <taxon>rosids</taxon>
        <taxon>malvids</taxon>
        <taxon>Myrtales</taxon>
        <taxon>Lythraceae</taxon>
        <taxon>Trapa</taxon>
    </lineage>
</organism>
<sequence>MAGPYDKQAKLYLEARPQYPSDWYSMLSALTPCRATAWDVGTGNGQAALGVAEHYDQVIATDISKGQLELGIPHPRIRYLHTPASLSENELVDLVGGEGSIDLVVVATAIHWFDIPMFYGVVRRVLRKPGGVIAVWGYSDVIGVNPEFDALQIRYRESAMPFWSAGVEYIFEEYRNLPFPFRSVGLGEEGNPKKLSLTRELSFGSFLDVLRSSSAAGSAREKGVDLLPEEVVGGLEAAWGRPDLVRTVRYNVFMIAGKLEE</sequence>
<dbReference type="PANTHER" id="PTHR44575">
    <property type="entry name" value="OS01G0589200 PROTEIN"/>
    <property type="match status" value="1"/>
</dbReference>
<evidence type="ECO:0000313" key="2">
    <source>
        <dbReference type="EMBL" id="KAK4761836.1"/>
    </source>
</evidence>
<name>A0AAN7Q960_9MYRT</name>
<proteinExistence type="predicted"/>